<dbReference type="EMBL" id="CADCXU010030846">
    <property type="protein sequence ID" value="CAB0017107.1"/>
    <property type="molecule type" value="Genomic_DNA"/>
</dbReference>
<evidence type="ECO:0000313" key="1">
    <source>
        <dbReference type="EMBL" id="CAB0017107.1"/>
    </source>
</evidence>
<protein>
    <submittedName>
        <fullName evidence="1">Uncharacterized protein</fullName>
    </submittedName>
</protein>
<sequence length="54" mass="6072">MQNISLNFGAKTRLPVGFHWLLHWGILAFPIDACCRPTTFSVRPSALLRANIYG</sequence>
<keyword evidence="2" id="KW-1185">Reference proteome</keyword>
<proteinExistence type="predicted"/>
<gene>
    <name evidence="1" type="ORF">NTEN_LOCUS21183</name>
</gene>
<reference evidence="1 2" key="1">
    <citation type="submission" date="2020-02" db="EMBL/GenBank/DDBJ databases">
        <authorList>
            <person name="Ferguson B K."/>
        </authorList>
    </citation>
    <scope>NUCLEOTIDE SEQUENCE [LARGE SCALE GENOMIC DNA]</scope>
</reference>
<dbReference type="Proteomes" id="UP000479000">
    <property type="component" value="Unassembled WGS sequence"/>
</dbReference>
<name>A0A6H5HHR1_9HEMI</name>
<evidence type="ECO:0000313" key="2">
    <source>
        <dbReference type="Proteomes" id="UP000479000"/>
    </source>
</evidence>
<dbReference type="AlphaFoldDB" id="A0A6H5HHR1"/>
<accession>A0A6H5HHR1</accession>
<feature type="non-terminal residue" evidence="1">
    <location>
        <position position="54"/>
    </location>
</feature>
<organism evidence="1 2">
    <name type="scientific">Nesidiocoris tenuis</name>
    <dbReference type="NCBI Taxonomy" id="355587"/>
    <lineage>
        <taxon>Eukaryota</taxon>
        <taxon>Metazoa</taxon>
        <taxon>Ecdysozoa</taxon>
        <taxon>Arthropoda</taxon>
        <taxon>Hexapoda</taxon>
        <taxon>Insecta</taxon>
        <taxon>Pterygota</taxon>
        <taxon>Neoptera</taxon>
        <taxon>Paraneoptera</taxon>
        <taxon>Hemiptera</taxon>
        <taxon>Heteroptera</taxon>
        <taxon>Panheteroptera</taxon>
        <taxon>Cimicomorpha</taxon>
        <taxon>Miridae</taxon>
        <taxon>Dicyphina</taxon>
        <taxon>Nesidiocoris</taxon>
    </lineage>
</organism>